<protein>
    <submittedName>
        <fullName evidence="2">Uncharacterized protein</fullName>
    </submittedName>
</protein>
<feature type="compositionally biased region" description="Low complexity" evidence="1">
    <location>
        <begin position="129"/>
        <end position="140"/>
    </location>
</feature>
<feature type="compositionally biased region" description="Low complexity" evidence="1">
    <location>
        <begin position="12"/>
        <end position="27"/>
    </location>
</feature>
<name>A0A6C0E057_9ZZZZ</name>
<dbReference type="AlphaFoldDB" id="A0A6C0E057"/>
<feature type="compositionally biased region" description="Polar residues" evidence="1">
    <location>
        <begin position="1"/>
        <end position="11"/>
    </location>
</feature>
<sequence length="216" mass="24945">MSKVSRVSASKTETTNTRVNANANASASVGEKTVRGRKKVAPKETQEQETQETQETQEQETQEQETQKQEDNVLSVSENDDGDDEKTEFVTFSEKEFNNQEIFKTHHRVNTDTQETRPRRQNFIKQRQPRTQNQQQSYQTNSSLKFSYDEILQKGDTKLSENSTETLLKYLIATTHKAGQTVLCKVFKNTLTGMKNETTLPMTTYRTNYTRQTRKV</sequence>
<evidence type="ECO:0000256" key="1">
    <source>
        <dbReference type="SAM" id="MobiDB-lite"/>
    </source>
</evidence>
<feature type="region of interest" description="Disordered" evidence="1">
    <location>
        <begin position="101"/>
        <end position="140"/>
    </location>
</feature>
<reference evidence="2" key="1">
    <citation type="journal article" date="2020" name="Nature">
        <title>Giant virus diversity and host interactions through global metagenomics.</title>
        <authorList>
            <person name="Schulz F."/>
            <person name="Roux S."/>
            <person name="Paez-Espino D."/>
            <person name="Jungbluth S."/>
            <person name="Walsh D.A."/>
            <person name="Denef V.J."/>
            <person name="McMahon K.D."/>
            <person name="Konstantinidis K.T."/>
            <person name="Eloe-Fadrosh E.A."/>
            <person name="Kyrpides N.C."/>
            <person name="Woyke T."/>
        </authorList>
    </citation>
    <scope>NUCLEOTIDE SEQUENCE</scope>
    <source>
        <strain evidence="2">GVMAG-M-3300023179-103</strain>
    </source>
</reference>
<accession>A0A6C0E057</accession>
<evidence type="ECO:0000313" key="2">
    <source>
        <dbReference type="EMBL" id="QHT22118.1"/>
    </source>
</evidence>
<dbReference type="EMBL" id="MN739703">
    <property type="protein sequence ID" value="QHT22118.1"/>
    <property type="molecule type" value="Genomic_DNA"/>
</dbReference>
<organism evidence="2">
    <name type="scientific">viral metagenome</name>
    <dbReference type="NCBI Taxonomy" id="1070528"/>
    <lineage>
        <taxon>unclassified sequences</taxon>
        <taxon>metagenomes</taxon>
        <taxon>organismal metagenomes</taxon>
    </lineage>
</organism>
<feature type="region of interest" description="Disordered" evidence="1">
    <location>
        <begin position="1"/>
        <end position="86"/>
    </location>
</feature>
<proteinExistence type="predicted"/>
<feature type="compositionally biased region" description="Acidic residues" evidence="1">
    <location>
        <begin position="47"/>
        <end position="63"/>
    </location>
</feature>